<dbReference type="RefSeq" id="WP_038072132.1">
    <property type="nucleotide sequence ID" value="NZ_AUND01000001.1"/>
</dbReference>
<protein>
    <recommendedName>
        <fullName evidence="1">SGNH hydrolase-type esterase domain-containing protein</fullName>
    </recommendedName>
</protein>
<dbReference type="Gene3D" id="3.40.50.1110">
    <property type="entry name" value="SGNH hydrolase"/>
    <property type="match status" value="1"/>
</dbReference>
<evidence type="ECO:0000313" key="3">
    <source>
        <dbReference type="Proteomes" id="UP000027432"/>
    </source>
</evidence>
<dbReference type="Pfam" id="PF13472">
    <property type="entry name" value="Lipase_GDSL_2"/>
    <property type="match status" value="1"/>
</dbReference>
<dbReference type="SUPFAM" id="SSF52266">
    <property type="entry name" value="SGNH hydrolase"/>
    <property type="match status" value="1"/>
</dbReference>
<sequence>MRHCLSFASKGYGPVLGIRKRLAAGFIVAGLAFGAGPALAEVSILALGDSLTQGYGLDNPEDGLVPQLQGWLRDHGQDVSVINGGVSGDTTAGGLSRIDWLLSPQPDAVIVALGGNDLLRGLPPYQARDNLDGILAKLQAKGIPALLAGLPAPGNFGPDYQKEFDAIYPDLAQKYGAVLVPNLLAPIMETPIEERASTDLMQPDNIHPSPEGVKKVVAALGPKVLELLAKVKAGS</sequence>
<proteinExistence type="predicted"/>
<keyword evidence="3" id="KW-1185">Reference proteome</keyword>
<accession>A0A074JEC6</accession>
<dbReference type="STRING" id="1353537.TP2_00320"/>
<reference evidence="2 3" key="1">
    <citation type="submission" date="2013-07" db="EMBL/GenBank/DDBJ databases">
        <title>Thioclava pacifica DSM 10166 Genome Sequencing.</title>
        <authorList>
            <person name="Lai Q."/>
            <person name="Shao Z."/>
        </authorList>
    </citation>
    <scope>NUCLEOTIDE SEQUENCE [LARGE SCALE GENOMIC DNA]</scope>
    <source>
        <strain evidence="2 3">DSM 10166</strain>
    </source>
</reference>
<dbReference type="InterPro" id="IPR036514">
    <property type="entry name" value="SGNH_hydro_sf"/>
</dbReference>
<dbReference type="OrthoDB" id="9786188at2"/>
<dbReference type="CDD" id="cd01822">
    <property type="entry name" value="Lysophospholipase_L1_like"/>
    <property type="match status" value="1"/>
</dbReference>
<dbReference type="AlphaFoldDB" id="A0A074JEC6"/>
<dbReference type="InterPro" id="IPR013830">
    <property type="entry name" value="SGNH_hydro"/>
</dbReference>
<dbReference type="eggNOG" id="COG2755">
    <property type="taxonomic scope" value="Bacteria"/>
</dbReference>
<feature type="domain" description="SGNH hydrolase-type esterase" evidence="1">
    <location>
        <begin position="46"/>
        <end position="213"/>
    </location>
</feature>
<organism evidence="2 3">
    <name type="scientific">Thioclava pacifica DSM 10166</name>
    <dbReference type="NCBI Taxonomy" id="1353537"/>
    <lineage>
        <taxon>Bacteria</taxon>
        <taxon>Pseudomonadati</taxon>
        <taxon>Pseudomonadota</taxon>
        <taxon>Alphaproteobacteria</taxon>
        <taxon>Rhodobacterales</taxon>
        <taxon>Paracoccaceae</taxon>
        <taxon>Thioclava</taxon>
    </lineage>
</organism>
<dbReference type="Proteomes" id="UP000027432">
    <property type="component" value="Unassembled WGS sequence"/>
</dbReference>
<dbReference type="PANTHER" id="PTHR30383">
    <property type="entry name" value="THIOESTERASE 1/PROTEASE 1/LYSOPHOSPHOLIPASE L1"/>
    <property type="match status" value="1"/>
</dbReference>
<comment type="caution">
    <text evidence="2">The sequence shown here is derived from an EMBL/GenBank/DDBJ whole genome shotgun (WGS) entry which is preliminary data.</text>
</comment>
<evidence type="ECO:0000259" key="1">
    <source>
        <dbReference type="Pfam" id="PF13472"/>
    </source>
</evidence>
<gene>
    <name evidence="2" type="ORF">TP2_00320</name>
</gene>
<name>A0A074JEC6_9RHOB</name>
<evidence type="ECO:0000313" key="2">
    <source>
        <dbReference type="EMBL" id="KEO55996.1"/>
    </source>
</evidence>
<dbReference type="EMBL" id="AUND01000001">
    <property type="protein sequence ID" value="KEO55996.1"/>
    <property type="molecule type" value="Genomic_DNA"/>
</dbReference>
<dbReference type="PANTHER" id="PTHR30383:SF24">
    <property type="entry name" value="THIOESTERASE 1_PROTEASE 1_LYSOPHOSPHOLIPASE L1"/>
    <property type="match status" value="1"/>
</dbReference>
<dbReference type="InterPro" id="IPR051532">
    <property type="entry name" value="Ester_Hydrolysis_Enzymes"/>
</dbReference>
<dbReference type="GO" id="GO:0004622">
    <property type="term" value="F:phosphatidylcholine lysophospholipase activity"/>
    <property type="evidence" value="ECO:0007669"/>
    <property type="project" value="TreeGrafter"/>
</dbReference>